<dbReference type="GO" id="GO:0000981">
    <property type="term" value="F:DNA-binding transcription factor activity, RNA polymerase II-specific"/>
    <property type="evidence" value="ECO:0007669"/>
    <property type="project" value="TreeGrafter"/>
</dbReference>
<dbReference type="InterPro" id="IPR008984">
    <property type="entry name" value="SMAD_FHA_dom_sf"/>
</dbReference>
<name>E4Y741_OIKDI</name>
<dbReference type="InterPro" id="IPR017855">
    <property type="entry name" value="SMAD-like_dom_sf"/>
</dbReference>
<dbReference type="PROSITE" id="PS51076">
    <property type="entry name" value="MH2"/>
    <property type="match status" value="1"/>
</dbReference>
<keyword evidence="4 7" id="KW-0805">Transcription regulation</keyword>
<dbReference type="GO" id="GO:0030154">
    <property type="term" value="P:cell differentiation"/>
    <property type="evidence" value="ECO:0007669"/>
    <property type="project" value="TreeGrafter"/>
</dbReference>
<dbReference type="InterPro" id="IPR036578">
    <property type="entry name" value="SMAD_MH1_sf"/>
</dbReference>
<dbReference type="SMART" id="SM00524">
    <property type="entry name" value="DWB"/>
    <property type="match status" value="1"/>
</dbReference>
<dbReference type="InterPro" id="IPR025714">
    <property type="entry name" value="Methyltranfer_dom"/>
</dbReference>
<feature type="domain" description="MH2" evidence="9">
    <location>
        <begin position="159"/>
        <end position="351"/>
    </location>
</feature>
<dbReference type="Pfam" id="PF03165">
    <property type="entry name" value="MH1"/>
    <property type="match status" value="1"/>
</dbReference>
<dbReference type="GO" id="GO:0030509">
    <property type="term" value="P:BMP signaling pathway"/>
    <property type="evidence" value="ECO:0007669"/>
    <property type="project" value="TreeGrafter"/>
</dbReference>
<dbReference type="Proteomes" id="UP000011014">
    <property type="component" value="Unassembled WGS sequence"/>
</dbReference>
<proteinExistence type="inferred from homology"/>
<evidence type="ECO:0000259" key="9">
    <source>
        <dbReference type="PROSITE" id="PS51076"/>
    </source>
</evidence>
<sequence length="661" mass="75925">MNLKHTLTKKTKDTPCIRIPRSLDGRLQVQHRKTLPHLLYVQIFRFPEVRTAPELTSISNCKYAFMLRLEEVCVNPFHYEKVQEVNTLPPVLVPTYPAEYSSHLMPSPMHTPHLQDSLSQSFTNNLNMQNTVHQEQQLPGPSTNHGIFTNVSYEESYNWCTVSYYETGNRLGKQFEITVPFLTIDGFTNPSEEDRICLGNISNPNRDSTIKMTRTNIGRGIQISYQLGEVTIRNVSEASIFVQSQNMNRFFGADPKTVVKINAGQSAAIFNNQSFAGILSDSVNHGFEAVYDLTKMCSIRISFVKGWGSEYRRQHVTSVPCWIEMHLNGPLQWLDGVLQQMGSATKKSSILYHETVIKTQITMGVKTWHKIRVFLRTRYSNIIDKINEMAGIIIEFPSSFFVPEIKKQQSENKEYTFKIIEQYEQIFGRGFLSTGGMVTTQALLQRINPKRGQTVLSVGCGVGGAEIFMAQNYGVRVHAIDISQNAINIACDRAAECNISEKLVFEQADVLSREFGEEQFDVIYSKDCLKHIRQKSELFVKFQRWLKPGGQLVIADYICCEENEKTKDFRRYAAENDYDIQPFEQYAYQLESTGFNVRASNLAPWYANNLNMEISQLESTKIEFIKTFSKKEFKRLINRWSNKLSRCENGIQQWAFFECTK</sequence>
<reference evidence="10" key="1">
    <citation type="journal article" date="2010" name="Science">
        <title>Plasticity of animal genome architecture unmasked by rapid evolution of a pelagic tunicate.</title>
        <authorList>
            <person name="Denoeud F."/>
            <person name="Henriet S."/>
            <person name="Mungpakdee S."/>
            <person name="Aury J.M."/>
            <person name="Da Silva C."/>
            <person name="Brinkmann H."/>
            <person name="Mikhaleva J."/>
            <person name="Olsen L.C."/>
            <person name="Jubin C."/>
            <person name="Canestro C."/>
            <person name="Bouquet J.M."/>
            <person name="Danks G."/>
            <person name="Poulain J."/>
            <person name="Campsteijn C."/>
            <person name="Adamski M."/>
            <person name="Cross I."/>
            <person name="Yadetie F."/>
            <person name="Muffato M."/>
            <person name="Louis A."/>
            <person name="Butcher S."/>
            <person name="Tsagkogeorga G."/>
            <person name="Konrad A."/>
            <person name="Singh S."/>
            <person name="Jensen M.F."/>
            <person name="Cong E.H."/>
            <person name="Eikeseth-Otteraa H."/>
            <person name="Noel B."/>
            <person name="Anthouard V."/>
            <person name="Porcel B.M."/>
            <person name="Kachouri-Lafond R."/>
            <person name="Nishino A."/>
            <person name="Ugolini M."/>
            <person name="Chourrout P."/>
            <person name="Nishida H."/>
            <person name="Aasland R."/>
            <person name="Huzurbazar S."/>
            <person name="Westhof E."/>
            <person name="Delsuc F."/>
            <person name="Lehrach H."/>
            <person name="Reinhardt R."/>
            <person name="Weissenbach J."/>
            <person name="Roy S.W."/>
            <person name="Artiguenave F."/>
            <person name="Postlethwait J.H."/>
            <person name="Manak J.R."/>
            <person name="Thompson E.M."/>
            <person name="Jaillon O."/>
            <person name="Du Pasquier L."/>
            <person name="Boudinot P."/>
            <person name="Liberles D.A."/>
            <person name="Volff J.N."/>
            <person name="Philippe H."/>
            <person name="Lenhard B."/>
            <person name="Roest Crollius H."/>
            <person name="Wincker P."/>
            <person name="Chourrout D."/>
        </authorList>
    </citation>
    <scope>NUCLEOTIDE SEQUENCE [LARGE SCALE GENOMIC DNA]</scope>
</reference>
<dbReference type="InterPro" id="IPR001132">
    <property type="entry name" value="SMAD_dom_Dwarfin-type"/>
</dbReference>
<organism evidence="10">
    <name type="scientific">Oikopleura dioica</name>
    <name type="common">Tunicate</name>
    <dbReference type="NCBI Taxonomy" id="34765"/>
    <lineage>
        <taxon>Eukaryota</taxon>
        <taxon>Metazoa</taxon>
        <taxon>Chordata</taxon>
        <taxon>Tunicata</taxon>
        <taxon>Appendicularia</taxon>
        <taxon>Copelata</taxon>
        <taxon>Oikopleuridae</taxon>
        <taxon>Oikopleura</taxon>
    </lineage>
</organism>
<evidence type="ECO:0000256" key="7">
    <source>
        <dbReference type="RuleBase" id="RU361195"/>
    </source>
</evidence>
<dbReference type="GO" id="GO:0071144">
    <property type="term" value="C:heteromeric SMAD protein complex"/>
    <property type="evidence" value="ECO:0007669"/>
    <property type="project" value="TreeGrafter"/>
</dbReference>
<dbReference type="GO" id="GO:0046872">
    <property type="term" value="F:metal ion binding"/>
    <property type="evidence" value="ECO:0007669"/>
    <property type="project" value="UniProtKB-KW"/>
</dbReference>
<dbReference type="Gene3D" id="2.60.200.10">
    <property type="match status" value="1"/>
</dbReference>
<dbReference type="SUPFAM" id="SSF49879">
    <property type="entry name" value="SMAD/FHA domain"/>
    <property type="match status" value="1"/>
</dbReference>
<keyword evidence="6 7" id="KW-0539">Nucleus</keyword>
<dbReference type="AlphaFoldDB" id="E4Y741"/>
<keyword evidence="5 7" id="KW-0804">Transcription</keyword>
<dbReference type="SMART" id="SM00523">
    <property type="entry name" value="DWA"/>
    <property type="match status" value="1"/>
</dbReference>
<evidence type="ECO:0000256" key="2">
    <source>
        <dbReference type="ARBA" id="ARBA00022723"/>
    </source>
</evidence>
<feature type="domain" description="MH1" evidence="8">
    <location>
        <begin position="1"/>
        <end position="88"/>
    </location>
</feature>
<dbReference type="SUPFAM" id="SSF56366">
    <property type="entry name" value="SMAD MH1 domain"/>
    <property type="match status" value="1"/>
</dbReference>
<keyword evidence="7" id="KW-0963">Cytoplasm</keyword>
<accession>E4Y741</accession>
<comment type="similarity">
    <text evidence="1 7">Belongs to the dwarfin/SMAD family.</text>
</comment>
<dbReference type="SUPFAM" id="SSF53335">
    <property type="entry name" value="S-adenosyl-L-methionine-dependent methyltransferases"/>
    <property type="match status" value="1"/>
</dbReference>
<dbReference type="Pfam" id="PF13847">
    <property type="entry name" value="Methyltransf_31"/>
    <property type="match status" value="1"/>
</dbReference>
<evidence type="ECO:0000256" key="6">
    <source>
        <dbReference type="ARBA" id="ARBA00023242"/>
    </source>
</evidence>
<dbReference type="PANTHER" id="PTHR13703">
    <property type="entry name" value="SMAD"/>
    <property type="match status" value="1"/>
</dbReference>
<evidence type="ECO:0000256" key="4">
    <source>
        <dbReference type="ARBA" id="ARBA00023015"/>
    </source>
</evidence>
<dbReference type="GO" id="GO:0070411">
    <property type="term" value="F:I-SMAD binding"/>
    <property type="evidence" value="ECO:0007669"/>
    <property type="project" value="TreeGrafter"/>
</dbReference>
<keyword evidence="3" id="KW-0862">Zinc</keyword>
<evidence type="ECO:0000256" key="3">
    <source>
        <dbReference type="ARBA" id="ARBA00022833"/>
    </source>
</evidence>
<evidence type="ECO:0000259" key="8">
    <source>
        <dbReference type="PROSITE" id="PS51075"/>
    </source>
</evidence>
<dbReference type="GO" id="GO:0060395">
    <property type="term" value="P:SMAD protein signal transduction"/>
    <property type="evidence" value="ECO:0007669"/>
    <property type="project" value="TreeGrafter"/>
</dbReference>
<keyword evidence="2" id="KW-0479">Metal-binding</keyword>
<dbReference type="GO" id="GO:0000978">
    <property type="term" value="F:RNA polymerase II cis-regulatory region sequence-specific DNA binding"/>
    <property type="evidence" value="ECO:0007669"/>
    <property type="project" value="TreeGrafter"/>
</dbReference>
<dbReference type="EMBL" id="FN654303">
    <property type="protein sequence ID" value="CBY31441.1"/>
    <property type="molecule type" value="Genomic_DNA"/>
</dbReference>
<dbReference type="GO" id="GO:0005737">
    <property type="term" value="C:cytoplasm"/>
    <property type="evidence" value="ECO:0007669"/>
    <property type="project" value="UniProtKB-SubCell"/>
</dbReference>
<dbReference type="InterPro" id="IPR029063">
    <property type="entry name" value="SAM-dependent_MTases_sf"/>
</dbReference>
<evidence type="ECO:0000256" key="1">
    <source>
        <dbReference type="ARBA" id="ARBA00005545"/>
    </source>
</evidence>
<protein>
    <recommendedName>
        <fullName evidence="7">Mothers against decapentaplegic homolog</fullName>
        <shortName evidence="7">MAD homolog</shortName>
        <shortName evidence="7">Mothers against DPP homolog</shortName>
    </recommendedName>
    <alternativeName>
        <fullName evidence="7">SMAD family member</fullName>
    </alternativeName>
</protein>
<evidence type="ECO:0000256" key="5">
    <source>
        <dbReference type="ARBA" id="ARBA00023163"/>
    </source>
</evidence>
<gene>
    <name evidence="10" type="ORF">GSOID_T00025346001</name>
</gene>
<dbReference type="InterPro" id="IPR013019">
    <property type="entry name" value="MAD_homology_MH1"/>
</dbReference>
<dbReference type="InterPro" id="IPR003619">
    <property type="entry name" value="MAD_homology1_Dwarfin-type"/>
</dbReference>
<dbReference type="Gene3D" id="3.90.520.10">
    <property type="entry name" value="SMAD MH1 domain"/>
    <property type="match status" value="1"/>
</dbReference>
<dbReference type="GO" id="GO:0009653">
    <property type="term" value="P:anatomical structure morphogenesis"/>
    <property type="evidence" value="ECO:0007669"/>
    <property type="project" value="TreeGrafter"/>
</dbReference>
<comment type="subcellular location">
    <subcellularLocation>
        <location evidence="7">Cytoplasm</location>
    </subcellularLocation>
    <subcellularLocation>
        <location evidence="7">Nucleus</location>
    </subcellularLocation>
</comment>
<dbReference type="Gene3D" id="3.40.50.150">
    <property type="entry name" value="Vaccinia Virus protein VP39"/>
    <property type="match status" value="1"/>
</dbReference>
<dbReference type="InterPro" id="IPR013790">
    <property type="entry name" value="Dwarfin"/>
</dbReference>
<evidence type="ECO:0000313" key="10">
    <source>
        <dbReference type="EMBL" id="CBY31441.1"/>
    </source>
</evidence>
<dbReference type="CDD" id="cd02440">
    <property type="entry name" value="AdoMet_MTases"/>
    <property type="match status" value="1"/>
</dbReference>
<dbReference type="PROSITE" id="PS51075">
    <property type="entry name" value="MH1"/>
    <property type="match status" value="1"/>
</dbReference>
<dbReference type="CDD" id="cd10495">
    <property type="entry name" value="MH2_R-SMAD"/>
    <property type="match status" value="1"/>
</dbReference>
<dbReference type="Pfam" id="PF03166">
    <property type="entry name" value="MH2"/>
    <property type="match status" value="1"/>
</dbReference>